<dbReference type="Pfam" id="PF00270">
    <property type="entry name" value="DEAD"/>
    <property type="match status" value="1"/>
</dbReference>
<dbReference type="EMBL" id="JBJUVG010000007">
    <property type="protein sequence ID" value="MFM9413891.1"/>
    <property type="molecule type" value="Genomic_DNA"/>
</dbReference>
<evidence type="ECO:0000259" key="18">
    <source>
        <dbReference type="PROSITE" id="PS51192"/>
    </source>
</evidence>
<evidence type="ECO:0000259" key="17">
    <source>
        <dbReference type="PROSITE" id="PS50967"/>
    </source>
</evidence>
<dbReference type="Pfam" id="PF00570">
    <property type="entry name" value="HRDC"/>
    <property type="match status" value="1"/>
</dbReference>
<dbReference type="PROSITE" id="PS51194">
    <property type="entry name" value="HELICASE_CTER"/>
    <property type="match status" value="1"/>
</dbReference>
<evidence type="ECO:0000259" key="19">
    <source>
        <dbReference type="PROSITE" id="PS51194"/>
    </source>
</evidence>
<dbReference type="InterPro" id="IPR010997">
    <property type="entry name" value="HRDC-like_sf"/>
</dbReference>
<evidence type="ECO:0000256" key="3">
    <source>
        <dbReference type="ARBA" id="ARBA00005446"/>
    </source>
</evidence>
<dbReference type="SMART" id="SM00341">
    <property type="entry name" value="HRDC"/>
    <property type="match status" value="1"/>
</dbReference>
<comment type="similarity">
    <text evidence="3">Belongs to the helicase family. RecQ subfamily.</text>
</comment>
<dbReference type="CDD" id="cd17920">
    <property type="entry name" value="DEXHc_RecQ"/>
    <property type="match status" value="1"/>
</dbReference>
<dbReference type="InterPro" id="IPR006293">
    <property type="entry name" value="DNA_helicase_ATP-dep_RecQ_bac"/>
</dbReference>
<feature type="domain" description="Helicase C-terminal" evidence="19">
    <location>
        <begin position="225"/>
        <end position="372"/>
    </location>
</feature>
<evidence type="ECO:0000256" key="1">
    <source>
        <dbReference type="ARBA" id="ARBA00001946"/>
    </source>
</evidence>
<evidence type="ECO:0000256" key="4">
    <source>
        <dbReference type="ARBA" id="ARBA00022723"/>
    </source>
</evidence>
<dbReference type="InterPro" id="IPR002121">
    <property type="entry name" value="HRDC_dom"/>
</dbReference>
<keyword evidence="6" id="KW-0227">DNA damage</keyword>
<comment type="caution">
    <text evidence="20">The sequence shown here is derived from an EMBL/GenBank/DDBJ whole genome shotgun (WGS) entry which is preliminary data.</text>
</comment>
<dbReference type="CDD" id="cd18794">
    <property type="entry name" value="SF2_C_RecQ"/>
    <property type="match status" value="1"/>
</dbReference>
<dbReference type="Gene3D" id="3.40.50.300">
    <property type="entry name" value="P-loop containing nucleotide triphosphate hydrolases"/>
    <property type="match status" value="2"/>
</dbReference>
<evidence type="ECO:0000256" key="10">
    <source>
        <dbReference type="ARBA" id="ARBA00022840"/>
    </source>
</evidence>
<evidence type="ECO:0000256" key="16">
    <source>
        <dbReference type="NCBIfam" id="TIGR01389"/>
    </source>
</evidence>
<reference evidence="20 21" key="1">
    <citation type="journal article" date="2016" name="Int. J. Syst. Evol. Microbiol.">
        <title>Peptococcus simiae sp. nov., isolated from rhesus macaque faeces and emended description of the genus Peptococcus.</title>
        <authorList>
            <person name="Shkoporov A.N."/>
            <person name="Efimov B.A."/>
            <person name="Kondova I."/>
            <person name="Ouwerling B."/>
            <person name="Chaplin A.V."/>
            <person name="Shcherbakova V.A."/>
            <person name="Langermans J.A.M."/>
        </authorList>
    </citation>
    <scope>NUCLEOTIDE SEQUENCE [LARGE SCALE GENOMIC DNA]</scope>
    <source>
        <strain evidence="20 21">M108</strain>
    </source>
</reference>
<dbReference type="InterPro" id="IPR027417">
    <property type="entry name" value="P-loop_NTPase"/>
</dbReference>
<dbReference type="NCBIfam" id="TIGR01389">
    <property type="entry name" value="recQ"/>
    <property type="match status" value="1"/>
</dbReference>
<evidence type="ECO:0000313" key="20">
    <source>
        <dbReference type="EMBL" id="MFM9413891.1"/>
    </source>
</evidence>
<dbReference type="SMART" id="SM00956">
    <property type="entry name" value="RQC"/>
    <property type="match status" value="1"/>
</dbReference>
<dbReference type="GO" id="GO:0004386">
    <property type="term" value="F:helicase activity"/>
    <property type="evidence" value="ECO:0007669"/>
    <property type="project" value="UniProtKB-KW"/>
</dbReference>
<comment type="cofactor">
    <cofactor evidence="1">
        <name>Mg(2+)</name>
        <dbReference type="ChEBI" id="CHEBI:18420"/>
    </cofactor>
</comment>
<keyword evidence="7" id="KW-0378">Hydrolase</keyword>
<evidence type="ECO:0000256" key="12">
    <source>
        <dbReference type="ARBA" id="ARBA00023172"/>
    </source>
</evidence>
<dbReference type="InterPro" id="IPR011545">
    <property type="entry name" value="DEAD/DEAH_box_helicase_dom"/>
</dbReference>
<dbReference type="SMART" id="SM00490">
    <property type="entry name" value="HELICc"/>
    <property type="match status" value="1"/>
</dbReference>
<gene>
    <name evidence="20" type="primary">recQ</name>
    <name evidence="20" type="ORF">ACKQTC_05890</name>
</gene>
<feature type="domain" description="Helicase ATP-binding" evidence="18">
    <location>
        <begin position="35"/>
        <end position="204"/>
    </location>
</feature>
<evidence type="ECO:0000256" key="13">
    <source>
        <dbReference type="ARBA" id="ARBA00023204"/>
    </source>
</evidence>
<keyword evidence="4" id="KW-0479">Metal-binding</keyword>
<comment type="catalytic activity">
    <reaction evidence="15">
        <text>Couples ATP hydrolysis with the unwinding of duplex DNA by translocating in the 3'-5' direction.</text>
        <dbReference type="EC" id="5.6.2.4"/>
    </reaction>
</comment>
<evidence type="ECO:0000256" key="8">
    <source>
        <dbReference type="ARBA" id="ARBA00022806"/>
    </source>
</evidence>
<dbReference type="RefSeq" id="WP_408977505.1">
    <property type="nucleotide sequence ID" value="NZ_JBJUVG010000007.1"/>
</dbReference>
<keyword evidence="10" id="KW-0067">ATP-binding</keyword>
<dbReference type="SUPFAM" id="SSF47819">
    <property type="entry name" value="HRDC-like"/>
    <property type="match status" value="1"/>
</dbReference>
<proteinExistence type="inferred from homology"/>
<keyword evidence="8 20" id="KW-0347">Helicase</keyword>
<protein>
    <recommendedName>
        <fullName evidence="16">DNA helicase RecQ</fullName>
        <ecNumber evidence="16">5.6.2.4</ecNumber>
    </recommendedName>
</protein>
<dbReference type="InterPro" id="IPR036390">
    <property type="entry name" value="WH_DNA-bd_sf"/>
</dbReference>
<keyword evidence="14" id="KW-0413">Isomerase</keyword>
<dbReference type="PROSITE" id="PS50967">
    <property type="entry name" value="HRDC"/>
    <property type="match status" value="1"/>
</dbReference>
<dbReference type="SMART" id="SM00487">
    <property type="entry name" value="DEXDc"/>
    <property type="match status" value="1"/>
</dbReference>
<dbReference type="InterPro" id="IPR018982">
    <property type="entry name" value="RQC_domain"/>
</dbReference>
<evidence type="ECO:0000256" key="7">
    <source>
        <dbReference type="ARBA" id="ARBA00022801"/>
    </source>
</evidence>
<comment type="cofactor">
    <cofactor evidence="2">
        <name>Zn(2+)</name>
        <dbReference type="ChEBI" id="CHEBI:29105"/>
    </cofactor>
</comment>
<dbReference type="Pfam" id="PF16124">
    <property type="entry name" value="RecQ_Zn_bind"/>
    <property type="match status" value="1"/>
</dbReference>
<dbReference type="InterPro" id="IPR032284">
    <property type="entry name" value="RecQ_Zn-bd"/>
</dbReference>
<dbReference type="Gene3D" id="1.10.10.10">
    <property type="entry name" value="Winged helix-like DNA-binding domain superfamily/Winged helix DNA-binding domain"/>
    <property type="match status" value="1"/>
</dbReference>
<dbReference type="Gene3D" id="1.10.150.80">
    <property type="entry name" value="HRDC domain"/>
    <property type="match status" value="1"/>
</dbReference>
<keyword evidence="13" id="KW-0234">DNA repair</keyword>
<organism evidence="20 21">
    <name type="scientific">Peptococcus simiae</name>
    <dbReference type="NCBI Taxonomy" id="1643805"/>
    <lineage>
        <taxon>Bacteria</taxon>
        <taxon>Bacillati</taxon>
        <taxon>Bacillota</taxon>
        <taxon>Clostridia</taxon>
        <taxon>Eubacteriales</taxon>
        <taxon>Peptococcaceae</taxon>
        <taxon>Peptococcus</taxon>
    </lineage>
</organism>
<dbReference type="InterPro" id="IPR004589">
    <property type="entry name" value="DNA_helicase_ATP-dep_RecQ"/>
</dbReference>
<evidence type="ECO:0000256" key="11">
    <source>
        <dbReference type="ARBA" id="ARBA00023125"/>
    </source>
</evidence>
<keyword evidence="12" id="KW-0233">DNA recombination</keyword>
<dbReference type="Proteomes" id="UP001631949">
    <property type="component" value="Unassembled WGS sequence"/>
</dbReference>
<evidence type="ECO:0000256" key="9">
    <source>
        <dbReference type="ARBA" id="ARBA00022833"/>
    </source>
</evidence>
<sequence>MAPRETGRQQMQEARTLLKKYFGYDDFRPGQEKLIAGILQGRDILGILPTGGGKSLCYQIPALMLQGLTLVISPLISLMKDQVDTLRELGIAAEKIDAQTDLDRYHEIMAAARSGQLKLLYIAPERLGQEGFLRALKQLDLGLVAIDEAHCVSQWGHDFRPSYRQIAASLADLKPRPVFAALTATATAQVQKDIVSGLSLEDPLIYVADFDRPNLYFNVLAPANRKKTLLSLLADGQCAIVYCATRRTVEDVCDYLNNQGVATVPYHAGLPAQDREANQEAFINDRVQVTVATNAFGMGIDKPDVRRVIHYNIPKNMESYYQEAGRAGRDGAPAEAVLFFHAADIMTNLFLISQSYEPDARRKLNAMLGYVYTGTCLRQYLLHYFQPDREKTGPCGHCAICDGRIQTSDVTQKAQMVLSCVIRMGQRYGTSLIIDVLRGANTNRIRTEGFNHLSTYGLLAKSSKGEVRDIMTLLAAEGYLAVVGEDYPVLKVTEKSRALLQGKVQLSMNRPFKERTNQVELATEDVNGQLMQVLRQLRRDMAENLHLPPYIIFTDRTLQDLARRMPVTEEALLEVHGIGAVKAAKYGAPFLSVIRSFIETSAE</sequence>
<dbReference type="InterPro" id="IPR036388">
    <property type="entry name" value="WH-like_DNA-bd_sf"/>
</dbReference>
<feature type="domain" description="HRDC" evidence="17">
    <location>
        <begin position="524"/>
        <end position="603"/>
    </location>
</feature>
<keyword evidence="11" id="KW-0238">DNA-binding</keyword>
<name>A0ABW9H165_9FIRM</name>
<evidence type="ECO:0000256" key="6">
    <source>
        <dbReference type="ARBA" id="ARBA00022763"/>
    </source>
</evidence>
<accession>A0ABW9H165</accession>
<keyword evidence="9" id="KW-0862">Zinc</keyword>
<dbReference type="PROSITE" id="PS51192">
    <property type="entry name" value="HELICASE_ATP_BIND_1"/>
    <property type="match status" value="1"/>
</dbReference>
<evidence type="ECO:0000256" key="5">
    <source>
        <dbReference type="ARBA" id="ARBA00022741"/>
    </source>
</evidence>
<dbReference type="Pfam" id="PF00271">
    <property type="entry name" value="Helicase_C"/>
    <property type="match status" value="1"/>
</dbReference>
<dbReference type="NCBIfam" id="TIGR00614">
    <property type="entry name" value="recQ_fam"/>
    <property type="match status" value="1"/>
</dbReference>
<evidence type="ECO:0000256" key="2">
    <source>
        <dbReference type="ARBA" id="ARBA00001947"/>
    </source>
</evidence>
<evidence type="ECO:0000256" key="15">
    <source>
        <dbReference type="ARBA" id="ARBA00034617"/>
    </source>
</evidence>
<dbReference type="InterPro" id="IPR044876">
    <property type="entry name" value="HRDC_dom_sf"/>
</dbReference>
<keyword evidence="21" id="KW-1185">Reference proteome</keyword>
<dbReference type="Pfam" id="PF09382">
    <property type="entry name" value="RQC"/>
    <property type="match status" value="1"/>
</dbReference>
<dbReference type="EC" id="5.6.2.4" evidence="16"/>
<dbReference type="PANTHER" id="PTHR13710:SF105">
    <property type="entry name" value="ATP-DEPENDENT DNA HELICASE Q1"/>
    <property type="match status" value="1"/>
</dbReference>
<dbReference type="InterPro" id="IPR014001">
    <property type="entry name" value="Helicase_ATP-bd"/>
</dbReference>
<evidence type="ECO:0000256" key="14">
    <source>
        <dbReference type="ARBA" id="ARBA00023235"/>
    </source>
</evidence>
<evidence type="ECO:0000313" key="21">
    <source>
        <dbReference type="Proteomes" id="UP001631949"/>
    </source>
</evidence>
<dbReference type="PANTHER" id="PTHR13710">
    <property type="entry name" value="DNA HELICASE RECQ FAMILY MEMBER"/>
    <property type="match status" value="1"/>
</dbReference>
<dbReference type="SUPFAM" id="SSF52540">
    <property type="entry name" value="P-loop containing nucleoside triphosphate hydrolases"/>
    <property type="match status" value="1"/>
</dbReference>
<dbReference type="SUPFAM" id="SSF46785">
    <property type="entry name" value="Winged helix' DNA-binding domain"/>
    <property type="match status" value="1"/>
</dbReference>
<keyword evidence="5" id="KW-0547">Nucleotide-binding</keyword>
<dbReference type="InterPro" id="IPR001650">
    <property type="entry name" value="Helicase_C-like"/>
</dbReference>